<keyword evidence="1" id="KW-0472">Membrane</keyword>
<keyword evidence="1" id="KW-0812">Transmembrane</keyword>
<dbReference type="EMBL" id="JACHEX010000001">
    <property type="protein sequence ID" value="MBB6062017.1"/>
    <property type="molecule type" value="Genomic_DNA"/>
</dbReference>
<keyword evidence="1" id="KW-1133">Transmembrane helix</keyword>
<keyword evidence="3" id="KW-1185">Reference proteome</keyword>
<reference evidence="2 3" key="1">
    <citation type="submission" date="2020-08" db="EMBL/GenBank/DDBJ databases">
        <title>Genomic Encyclopedia of Type Strains, Phase IV (KMG-IV): sequencing the most valuable type-strain genomes for metagenomic binning, comparative biology and taxonomic classification.</title>
        <authorList>
            <person name="Goeker M."/>
        </authorList>
    </citation>
    <scope>NUCLEOTIDE SEQUENCE [LARGE SCALE GENOMIC DNA]</scope>
    <source>
        <strain evidence="2 3">DSM 13481</strain>
    </source>
</reference>
<organism evidence="2 3">
    <name type="scientific">Thermosipho japonicus</name>
    <dbReference type="NCBI Taxonomy" id="90323"/>
    <lineage>
        <taxon>Bacteria</taxon>
        <taxon>Thermotogati</taxon>
        <taxon>Thermotogota</taxon>
        <taxon>Thermotogae</taxon>
        <taxon>Thermotogales</taxon>
        <taxon>Fervidobacteriaceae</taxon>
        <taxon>Thermosipho</taxon>
    </lineage>
</organism>
<evidence type="ECO:0000256" key="1">
    <source>
        <dbReference type="SAM" id="Phobius"/>
    </source>
</evidence>
<evidence type="ECO:0000313" key="2">
    <source>
        <dbReference type="EMBL" id="MBB6062017.1"/>
    </source>
</evidence>
<dbReference type="Proteomes" id="UP000555828">
    <property type="component" value="Unassembled WGS sequence"/>
</dbReference>
<gene>
    <name evidence="2" type="ORF">HNP65_000439</name>
</gene>
<feature type="transmembrane region" description="Helical" evidence="1">
    <location>
        <begin position="12"/>
        <end position="29"/>
    </location>
</feature>
<dbReference type="AlphaFoldDB" id="A0A841GI20"/>
<accession>A0A841GI20</accession>
<evidence type="ECO:0000313" key="3">
    <source>
        <dbReference type="Proteomes" id="UP000555828"/>
    </source>
</evidence>
<feature type="transmembrane region" description="Helical" evidence="1">
    <location>
        <begin position="221"/>
        <end position="242"/>
    </location>
</feature>
<protein>
    <submittedName>
        <fullName evidence="2">ABC-type transport system involved in multi-copper enzyme maturation permease subunit</fullName>
    </submittedName>
</protein>
<name>A0A841GI20_9BACT</name>
<feature type="transmembrane region" description="Helical" evidence="1">
    <location>
        <begin position="180"/>
        <end position="201"/>
    </location>
</feature>
<proteinExistence type="predicted"/>
<comment type="caution">
    <text evidence="2">The sequence shown here is derived from an EMBL/GenBank/DDBJ whole genome shotgun (WGS) entry which is preliminary data.</text>
</comment>
<sequence>MKREWLQMKVRTISLFILFTILFFSLAPFQNFTINILTENSEAIKKFVGENFVEKLKNWDYYILSQWFGKNFGQFIPILAIIIAFPLFSREYENETITFLLSRQNRKTIFLQKTLLSIFVLFILITYFSYLPSIYSLITSKELSILTVSKFYIHSLVGAFFWFSIVIVFTTYFNDQVKPILSSAVVLGLTTTLGLLKPLKFFNTYKYILGYSIFEKGKVDLTYTIVLTILSFIFVYFSYLIFKEKEV</sequence>
<feature type="transmembrane region" description="Helical" evidence="1">
    <location>
        <begin position="72"/>
        <end position="89"/>
    </location>
</feature>
<feature type="transmembrane region" description="Helical" evidence="1">
    <location>
        <begin position="110"/>
        <end position="131"/>
    </location>
</feature>
<feature type="transmembrane region" description="Helical" evidence="1">
    <location>
        <begin position="151"/>
        <end position="173"/>
    </location>
</feature>
<dbReference type="RefSeq" id="WP_184618754.1">
    <property type="nucleotide sequence ID" value="NZ_JACHEX010000001.1"/>
</dbReference>